<name>A0ABU4DNR2_9DEIO</name>
<dbReference type="RefSeq" id="WP_317639370.1">
    <property type="nucleotide sequence ID" value="NZ_JAPMIV010000006.1"/>
</dbReference>
<sequence>MSSRLPAPFLVLLLSVLALVGCTPLRVIHPARTPALNLNGPPPDVVILGMSGRCSPPCLAPRDNYDYLGTRGTLDRLADVFTAAGYRVQVSGYASNPAATFASRYVGGPQQGYEALRRDVARLSQGWMRSVRPPRLVLVGHSQGSVWLHHLTRVNPYMPVALQLDLDGLCVAWKSDFAAGIRALGDIYGSEPSPLDACNAYRVAGRTVAAKDIVWPNVAHELEVQSKRLPARPTVSGGYLVNYLFDTTPNIRLDGSRTGLERFISSREDHSAISFPTSDALAWVTGRAAEIAAGWREEDAQLKPIR</sequence>
<organism evidence="1 2">
    <name type="scientific">Deinococcus arenicola</name>
    <dbReference type="NCBI Taxonomy" id="2994950"/>
    <lineage>
        <taxon>Bacteria</taxon>
        <taxon>Thermotogati</taxon>
        <taxon>Deinococcota</taxon>
        <taxon>Deinococci</taxon>
        <taxon>Deinococcales</taxon>
        <taxon>Deinococcaceae</taxon>
        <taxon>Deinococcus</taxon>
    </lineage>
</organism>
<accession>A0ABU4DNR2</accession>
<evidence type="ECO:0000313" key="2">
    <source>
        <dbReference type="Proteomes" id="UP001276150"/>
    </source>
</evidence>
<reference evidence="1 2" key="1">
    <citation type="submission" date="2022-11" db="EMBL/GenBank/DDBJ databases">
        <title>Deinococcus ZS9-10, Low Temperature and Draught-tolerating, UV-resistant Bacteria from Continental Antarctica.</title>
        <authorList>
            <person name="Cheng L."/>
        </authorList>
    </citation>
    <scope>NUCLEOTIDE SEQUENCE [LARGE SCALE GENOMIC DNA]</scope>
    <source>
        <strain evidence="1 2">ZS9-10</strain>
    </source>
</reference>
<dbReference type="EMBL" id="JAPMIV010000006">
    <property type="protein sequence ID" value="MDV6374055.1"/>
    <property type="molecule type" value="Genomic_DNA"/>
</dbReference>
<dbReference type="PROSITE" id="PS51257">
    <property type="entry name" value="PROKAR_LIPOPROTEIN"/>
    <property type="match status" value="1"/>
</dbReference>
<protein>
    <recommendedName>
        <fullName evidence="3">Alpha/beta hydrolase</fullName>
    </recommendedName>
</protein>
<dbReference type="SUPFAM" id="SSF53474">
    <property type="entry name" value="alpha/beta-Hydrolases"/>
    <property type="match status" value="1"/>
</dbReference>
<comment type="caution">
    <text evidence="1">The sequence shown here is derived from an EMBL/GenBank/DDBJ whole genome shotgun (WGS) entry which is preliminary data.</text>
</comment>
<gene>
    <name evidence="1" type="ORF">ORD21_05505</name>
</gene>
<evidence type="ECO:0000313" key="1">
    <source>
        <dbReference type="EMBL" id="MDV6374055.1"/>
    </source>
</evidence>
<evidence type="ECO:0008006" key="3">
    <source>
        <dbReference type="Google" id="ProtNLM"/>
    </source>
</evidence>
<dbReference type="Proteomes" id="UP001276150">
    <property type="component" value="Unassembled WGS sequence"/>
</dbReference>
<dbReference type="InterPro" id="IPR029058">
    <property type="entry name" value="AB_hydrolase_fold"/>
</dbReference>
<keyword evidence="2" id="KW-1185">Reference proteome</keyword>
<proteinExistence type="predicted"/>